<reference evidence="2" key="1">
    <citation type="submission" date="2021-01" db="EMBL/GenBank/DDBJ databases">
        <authorList>
            <person name="Corre E."/>
            <person name="Pelletier E."/>
            <person name="Niang G."/>
            <person name="Scheremetjew M."/>
            <person name="Finn R."/>
            <person name="Kale V."/>
            <person name="Holt S."/>
            <person name="Cochrane G."/>
            <person name="Meng A."/>
            <person name="Brown T."/>
            <person name="Cohen L."/>
        </authorList>
    </citation>
    <scope>NUCLEOTIDE SEQUENCE</scope>
    <source>
        <strain evidence="2">MM31A-1</strain>
    </source>
</reference>
<feature type="compositionally biased region" description="Basic and acidic residues" evidence="1">
    <location>
        <begin position="85"/>
        <end position="103"/>
    </location>
</feature>
<proteinExistence type="predicted"/>
<feature type="region of interest" description="Disordered" evidence="1">
    <location>
        <begin position="66"/>
        <end position="103"/>
    </location>
</feature>
<dbReference type="AlphaFoldDB" id="A0A7S3QIR8"/>
<name>A0A7S3QIR8_9STRA</name>
<evidence type="ECO:0000256" key="1">
    <source>
        <dbReference type="SAM" id="MobiDB-lite"/>
    </source>
</evidence>
<sequence length="103" mass="11679">MGNCCAQEKGSEMQRRRSSFNDLNDSRHVMMRRSSRNGPVEQRDVSFYKPRDESMFADLKELKDLDISDEESRAGVGPGTNQIEARAEKTEKKAEPSESIHSA</sequence>
<accession>A0A7S3QIR8</accession>
<organism evidence="2">
    <name type="scientific">Chaetoceros debilis</name>
    <dbReference type="NCBI Taxonomy" id="122233"/>
    <lineage>
        <taxon>Eukaryota</taxon>
        <taxon>Sar</taxon>
        <taxon>Stramenopiles</taxon>
        <taxon>Ochrophyta</taxon>
        <taxon>Bacillariophyta</taxon>
        <taxon>Coscinodiscophyceae</taxon>
        <taxon>Chaetocerotophycidae</taxon>
        <taxon>Chaetocerotales</taxon>
        <taxon>Chaetocerotaceae</taxon>
        <taxon>Chaetoceros</taxon>
    </lineage>
</organism>
<dbReference type="EMBL" id="HBIO01030869">
    <property type="protein sequence ID" value="CAE0478802.1"/>
    <property type="molecule type" value="Transcribed_RNA"/>
</dbReference>
<evidence type="ECO:0000313" key="2">
    <source>
        <dbReference type="EMBL" id="CAE0478802.1"/>
    </source>
</evidence>
<protein>
    <submittedName>
        <fullName evidence="2">Uncharacterized protein</fullName>
    </submittedName>
</protein>
<feature type="region of interest" description="Disordered" evidence="1">
    <location>
        <begin position="1"/>
        <end position="46"/>
    </location>
</feature>
<gene>
    <name evidence="2" type="ORF">CDEB00056_LOCUS23655</name>
</gene>